<dbReference type="Pfam" id="PF06041">
    <property type="entry name" value="DUF924"/>
    <property type="match status" value="1"/>
</dbReference>
<dbReference type="Proteomes" id="UP001214854">
    <property type="component" value="Unassembled WGS sequence"/>
</dbReference>
<dbReference type="SUPFAM" id="SSF48452">
    <property type="entry name" value="TPR-like"/>
    <property type="match status" value="1"/>
</dbReference>
<dbReference type="InterPro" id="IPR010323">
    <property type="entry name" value="DUF924"/>
</dbReference>
<dbReference type="Gene3D" id="1.25.40.10">
    <property type="entry name" value="Tetratricopeptide repeat domain"/>
    <property type="match status" value="1"/>
</dbReference>
<organism evidence="1 2">
    <name type="scientific">Asticcacaulis aquaticus</name>
    <dbReference type="NCBI Taxonomy" id="2984212"/>
    <lineage>
        <taxon>Bacteria</taxon>
        <taxon>Pseudomonadati</taxon>
        <taxon>Pseudomonadota</taxon>
        <taxon>Alphaproteobacteria</taxon>
        <taxon>Caulobacterales</taxon>
        <taxon>Caulobacteraceae</taxon>
        <taxon>Asticcacaulis</taxon>
    </lineage>
</organism>
<name>A0ABT5HYM2_9CAUL</name>
<reference evidence="1 2" key="1">
    <citation type="submission" date="2023-01" db="EMBL/GenBank/DDBJ databases">
        <title>Novel species of the genus Asticcacaulis isolated from rivers.</title>
        <authorList>
            <person name="Lu H."/>
        </authorList>
    </citation>
    <scope>NUCLEOTIDE SEQUENCE [LARGE SCALE GENOMIC DNA]</scope>
    <source>
        <strain evidence="1 2">BYS171W</strain>
    </source>
</reference>
<evidence type="ECO:0000313" key="1">
    <source>
        <dbReference type="EMBL" id="MDC7685012.1"/>
    </source>
</evidence>
<proteinExistence type="predicted"/>
<comment type="caution">
    <text evidence="1">The sequence shown here is derived from an EMBL/GenBank/DDBJ whole genome shotgun (WGS) entry which is preliminary data.</text>
</comment>
<protein>
    <submittedName>
        <fullName evidence="1">DUF924 family protein</fullName>
    </submittedName>
</protein>
<dbReference type="EMBL" id="JAQQKX010000018">
    <property type="protein sequence ID" value="MDC7685012.1"/>
    <property type="molecule type" value="Genomic_DNA"/>
</dbReference>
<sequence>MIDDVITFWETAGPSKWFAKDEAFDAEFRARFLDLHMQAAARKLDDWSGTARGSLALLILLDQFPRNAFRGTAHMFATDPLALSFARKAVDAGQDKDVAEILRPFIYLPFEHSEDLADQDRAVELMRPLGGQSLDYAEGHRDIIQRFGRFAHRNPVLGRVTTAEEQAFIDGGGFAG</sequence>
<keyword evidence="2" id="KW-1185">Reference proteome</keyword>
<evidence type="ECO:0000313" key="2">
    <source>
        <dbReference type="Proteomes" id="UP001214854"/>
    </source>
</evidence>
<gene>
    <name evidence="1" type="ORF">PQU92_17135</name>
</gene>
<dbReference type="RefSeq" id="WP_272749510.1">
    <property type="nucleotide sequence ID" value="NZ_JAQQKX010000018.1"/>
</dbReference>
<dbReference type="InterPro" id="IPR011990">
    <property type="entry name" value="TPR-like_helical_dom_sf"/>
</dbReference>
<accession>A0ABT5HYM2</accession>
<dbReference type="Gene3D" id="1.20.58.320">
    <property type="entry name" value="TPR-like"/>
    <property type="match status" value="1"/>
</dbReference>